<dbReference type="AlphaFoldDB" id="A0A6M8EVX2"/>
<keyword evidence="4 6" id="KW-1133">Transmembrane helix</keyword>
<dbReference type="RefSeq" id="WP_172126217.1">
    <property type="nucleotide sequence ID" value="NZ_CP042652.1"/>
</dbReference>
<feature type="transmembrane region" description="Helical" evidence="6">
    <location>
        <begin position="389"/>
        <end position="405"/>
    </location>
</feature>
<sequence length="406" mass="49274">MITFINKYRLFLLLFFIFLINISIEHKKYEELTYEEIFETKVSVLNIYDKKDYQVLKLKADNFIFYTSLDKEIKLDKLDILNIAFISKKVTFIDYLKGFYSKTIYFDKLERNRNFKDELIYKINLNHQNEMISELFQALFLAIPISSNLRDICTNYGISHLIALSGFHIAVISFVIYWLLYFPYSFFHKRYFPYRNRKFDLLVICILVLFSYLFFVGIVPSLLRSLIMLVLSVILLRNNIEIFSFGTLLYTVLLIITFIPSFIFSLGFWFSVIAVFYIILYMKYFYNMNKYLSFIFFNFWMFLIFNPIVHFYFPQTSYEQFLSPIITVFFTLFYPFEIFAHIFDFAIYFDDYLKIFLEYKMNVFEVFTPFYFFVIYLVFSLVSTINKKAFLFLNILMVVFSFYLYI</sequence>
<keyword evidence="5 6" id="KW-0472">Membrane</keyword>
<proteinExistence type="predicted"/>
<evidence type="ECO:0000256" key="5">
    <source>
        <dbReference type="ARBA" id="ARBA00023136"/>
    </source>
</evidence>
<keyword evidence="2" id="KW-1003">Cell membrane</keyword>
<dbReference type="EMBL" id="CP042652">
    <property type="protein sequence ID" value="QKE28647.1"/>
    <property type="molecule type" value="Genomic_DNA"/>
</dbReference>
<gene>
    <name evidence="8" type="ORF">AACT_1483</name>
</gene>
<comment type="subcellular location">
    <subcellularLocation>
        <location evidence="1">Cell membrane</location>
        <topology evidence="1">Multi-pass membrane protein</topology>
    </subcellularLocation>
</comment>
<dbReference type="GO" id="GO:0005886">
    <property type="term" value="C:plasma membrane"/>
    <property type="evidence" value="ECO:0007669"/>
    <property type="project" value="UniProtKB-SubCell"/>
</dbReference>
<keyword evidence="3 6" id="KW-0812">Transmembrane</keyword>
<organism evidence="8 9">
    <name type="scientific">Arcobacter acticola</name>
    <dbReference type="NCBI Taxonomy" id="1849015"/>
    <lineage>
        <taxon>Bacteria</taxon>
        <taxon>Pseudomonadati</taxon>
        <taxon>Campylobacterota</taxon>
        <taxon>Epsilonproteobacteria</taxon>
        <taxon>Campylobacterales</taxon>
        <taxon>Arcobacteraceae</taxon>
        <taxon>Arcobacter</taxon>
    </lineage>
</organism>
<feature type="transmembrane region" description="Helical" evidence="6">
    <location>
        <begin position="292"/>
        <end position="313"/>
    </location>
</feature>
<dbReference type="KEGG" id="paco:AACT_1483"/>
<feature type="transmembrane region" description="Helical" evidence="6">
    <location>
        <begin position="247"/>
        <end position="280"/>
    </location>
</feature>
<dbReference type="PANTHER" id="PTHR30619:SF7">
    <property type="entry name" value="BETA-LACTAMASE DOMAIN PROTEIN"/>
    <property type="match status" value="1"/>
</dbReference>
<evidence type="ECO:0000256" key="1">
    <source>
        <dbReference type="ARBA" id="ARBA00004651"/>
    </source>
</evidence>
<dbReference type="PANTHER" id="PTHR30619">
    <property type="entry name" value="DNA INTERNALIZATION/COMPETENCE PROTEIN COMEC/REC2"/>
    <property type="match status" value="1"/>
</dbReference>
<keyword evidence="9" id="KW-1185">Reference proteome</keyword>
<feature type="transmembrane region" description="Helical" evidence="6">
    <location>
        <begin position="325"/>
        <end position="349"/>
    </location>
</feature>
<feature type="transmembrane region" description="Helical" evidence="6">
    <location>
        <begin position="201"/>
        <end position="227"/>
    </location>
</feature>
<dbReference type="Proteomes" id="UP000503483">
    <property type="component" value="Chromosome"/>
</dbReference>
<evidence type="ECO:0000256" key="2">
    <source>
        <dbReference type="ARBA" id="ARBA00022475"/>
    </source>
</evidence>
<dbReference type="NCBIfam" id="TIGR00360">
    <property type="entry name" value="ComEC_N-term"/>
    <property type="match status" value="1"/>
</dbReference>
<dbReference type="InterPro" id="IPR052159">
    <property type="entry name" value="Competence_DNA_uptake"/>
</dbReference>
<evidence type="ECO:0000313" key="9">
    <source>
        <dbReference type="Proteomes" id="UP000503483"/>
    </source>
</evidence>
<evidence type="ECO:0000259" key="7">
    <source>
        <dbReference type="Pfam" id="PF03772"/>
    </source>
</evidence>
<feature type="transmembrane region" description="Helical" evidence="6">
    <location>
        <begin position="156"/>
        <end position="180"/>
    </location>
</feature>
<name>A0A6M8EVX2_9BACT</name>
<evidence type="ECO:0000256" key="3">
    <source>
        <dbReference type="ARBA" id="ARBA00022692"/>
    </source>
</evidence>
<dbReference type="Pfam" id="PF03772">
    <property type="entry name" value="Competence"/>
    <property type="match status" value="1"/>
</dbReference>
<dbReference type="InterPro" id="IPR004477">
    <property type="entry name" value="ComEC_N"/>
</dbReference>
<evidence type="ECO:0000256" key="4">
    <source>
        <dbReference type="ARBA" id="ARBA00022989"/>
    </source>
</evidence>
<accession>A0A6M8EVX2</accession>
<protein>
    <submittedName>
        <fullName evidence="8">Competence protein, ComEC family</fullName>
    </submittedName>
</protein>
<feature type="transmembrane region" description="Helical" evidence="6">
    <location>
        <begin position="361"/>
        <end position="383"/>
    </location>
</feature>
<evidence type="ECO:0000313" key="8">
    <source>
        <dbReference type="EMBL" id="QKE28647.1"/>
    </source>
</evidence>
<feature type="domain" description="ComEC/Rec2-related protein" evidence="7">
    <location>
        <begin position="145"/>
        <end position="369"/>
    </location>
</feature>
<reference evidence="8 9" key="1">
    <citation type="submission" date="2019-08" db="EMBL/GenBank/DDBJ databases">
        <title>Complete genome sequence of Arcobacter acticola.</title>
        <authorList>
            <person name="Miller W."/>
        </authorList>
    </citation>
    <scope>NUCLEOTIDE SEQUENCE [LARGE SCALE GENOMIC DNA]</scope>
    <source>
        <strain evidence="8 9">KCTC 52212</strain>
    </source>
</reference>
<evidence type="ECO:0000256" key="6">
    <source>
        <dbReference type="SAM" id="Phobius"/>
    </source>
</evidence>